<feature type="region of interest" description="Disordered" evidence="1">
    <location>
        <begin position="15"/>
        <end position="86"/>
    </location>
</feature>
<evidence type="ECO:0000313" key="2">
    <source>
        <dbReference type="EMBL" id="SQF91474.1"/>
    </source>
</evidence>
<dbReference type="EMBL" id="LS483372">
    <property type="protein sequence ID" value="SQF91474.1"/>
    <property type="molecule type" value="Genomic_DNA"/>
</dbReference>
<proteinExistence type="predicted"/>
<protein>
    <submittedName>
        <fullName evidence="2">Uncharacterized protein</fullName>
    </submittedName>
</protein>
<evidence type="ECO:0000256" key="1">
    <source>
        <dbReference type="SAM" id="MobiDB-lite"/>
    </source>
</evidence>
<sequence>MSTILAKGNVTLLSQPISPQVPAPPLHAPDEPPAFMAPAVTPRPSRSEPFNTTSLRQLKLQEPSGRTRRDTATQGADVPANRGKGRLRYPAAADAATADTALQKKLQQWLNTGKTNELPIPRNSSVAPFVEMYNDAINEASVQAWFSAQGLKPQTIREFSDCVTGVVVRDGKETFQRFSITDGSGWGQVSKQVSALQKVLSPNDLGLPGVPGPSLSAMGRDVLLDFYGVTPPHNDKSAPVLGKQLKHHGWPKIAQTKRQQWENQFKELFECRQDNAVRTRLVEQFRSQFTNEPDDNVLNLNEQPVIVEPGAALDQRSKKARNLFLEFLGSATFQAFLKKAGFDLPGSEFRMSEFRLSEGELQMRNLAGDWVSLQQRFDEEIERASRTDDVEGHSARKMNTDFDQLVKMSKKTGDALYSTRTYDARQALAFYAPDVPQTVGQLRITVSWLETRLPQAPLAGDYASMTPYGEGQASLSDKARETLTGASVRVMALFKDFSSATPGFQSHSDPDSQLAAFFDSPQAIVLAEEIAKSLKLFAVADGQVLPRADRHQLLATALKFNVDTAVPGRRGTVAGYALYQPENLGRTLKEVRESVEKHLEGRGVDAKVSALMAHLFLAQSAPEMLVKRDPTVPADTAQVLNRDPEFIKVGSTGWMNLRLGCAIAGDARLNLTQAMALARKDAAGPNQEALIKELGVQPLLDWAVMAGVFPATSDGKYSAGDYEAAAKAFTERENQTREAFGILMNDPPTETSILIQQLALLFPEMTKDEISNLTLDGIPNLEFSAGAIRAERKNRANKRLTDVILMNQANDKPLLGKQDSWTDNAFIHRDVSMATFKERLKQLPNIKSLVPSAVDKYITEARPAHLTALKLMFTELPLKQRMALERSKDVQLYSLRQATGDDLAQDSQPDSKVSNSRGVHGVLLRYETGEAMPKYGYYEVFPNSRTMIERTDLPDTLMLDGEIKKGVKPYGPFASVNTQYRKGTMLPFDFDAYRSGSAPRSGVKSEVIIEKLGDPLERPPAHTHHRVPDTFTSSITAQIVQKLQAYSFDENRVGLIAYANQPTALHRRTFPFTTSSLFTAENARMVLSLIPYVGAIADLVEGNIEAGAKGLAIDLLSFLATGGWSGAKNFAKGLKMLIPFNGKPFTMAGLKGGASLIRGQFNPLESIPELLRVGPKGVKVLRKIANGAPFHIGSNVYVPAKAIVQWKWTLDASGTQFARPSDGKFPGARKGFSGKKQVLAVQKNGSWYAINPISNRPEATPLEQFTPES</sequence>
<name>A0A3M3XI43_PSEFL</name>
<dbReference type="Proteomes" id="UP000248640">
    <property type="component" value="Chromosome 1"/>
</dbReference>
<evidence type="ECO:0000313" key="3">
    <source>
        <dbReference type="Proteomes" id="UP000248640"/>
    </source>
</evidence>
<dbReference type="AlphaFoldDB" id="A0A3M3XI43"/>
<reference evidence="2 3" key="1">
    <citation type="submission" date="2018-06" db="EMBL/GenBank/DDBJ databases">
        <authorList>
            <consortium name="Pathogen Informatics"/>
            <person name="Doyle S."/>
        </authorList>
    </citation>
    <scope>NUCLEOTIDE SEQUENCE [LARGE SCALE GENOMIC DNA]</scope>
    <source>
        <strain evidence="2 3">NCTC10038</strain>
    </source>
</reference>
<organism evidence="2 3">
    <name type="scientific">Pseudomonas fluorescens</name>
    <dbReference type="NCBI Taxonomy" id="294"/>
    <lineage>
        <taxon>Bacteria</taxon>
        <taxon>Pseudomonadati</taxon>
        <taxon>Pseudomonadota</taxon>
        <taxon>Gammaproteobacteria</taxon>
        <taxon>Pseudomonadales</taxon>
        <taxon>Pseudomonadaceae</taxon>
        <taxon>Pseudomonas</taxon>
    </lineage>
</organism>
<accession>A0A3M3XI43</accession>
<gene>
    <name evidence="2" type="ORF">NCTC10038_02900</name>
</gene>